<evidence type="ECO:0000313" key="2">
    <source>
        <dbReference type="Proteomes" id="UP000057820"/>
    </source>
</evidence>
<organism evidence="1 2">
    <name type="scientific">Nocardia farcinica</name>
    <dbReference type="NCBI Taxonomy" id="37329"/>
    <lineage>
        <taxon>Bacteria</taxon>
        <taxon>Bacillati</taxon>
        <taxon>Actinomycetota</taxon>
        <taxon>Actinomycetes</taxon>
        <taxon>Mycobacteriales</taxon>
        <taxon>Nocardiaceae</taxon>
        <taxon>Nocardia</taxon>
    </lineage>
</organism>
<protein>
    <submittedName>
        <fullName evidence="1">Uncharacterized protein</fullName>
    </submittedName>
</protein>
<dbReference type="KEGG" id="nfr:ERS450000_06064"/>
<dbReference type="EMBL" id="LN868941">
    <property type="protein sequence ID" value="CRY84522.1"/>
    <property type="molecule type" value="Genomic_DNA"/>
</dbReference>
<dbReference type="Proteomes" id="UP000057820">
    <property type="component" value="Plasmid 4"/>
</dbReference>
<dbReference type="AlphaFoldDB" id="A0A0H5P9Z5"/>
<proteinExistence type="predicted"/>
<gene>
    <name evidence="1" type="ORF">ERS450000_06064</name>
</gene>
<sequence>MAGLAPGTVRGYRARGEGLLPDPQLVLGGRALWSRPVAADWVEARERSAAGIGEVLATSPDNPMPRGIAALFDRLTEEYTHYFWGVPKRRRWWVIGQRNKEQVTAVARDLALFVVNDLDRIAGMDNQRDTLFYALRDQLRRGERLRPSSDWIMIAGPVARNLDWLIAHNPARARSLVGEVVGEADRSPELQLSRGTIARTLRECLRVSGTLPAEVYDGFFERALPAGLDNTTAQTD</sequence>
<reference evidence="2" key="1">
    <citation type="submission" date="2015-03" db="EMBL/GenBank/DDBJ databases">
        <authorList>
            <consortium name="Pathogen Informatics"/>
        </authorList>
    </citation>
    <scope>NUCLEOTIDE SEQUENCE [LARGE SCALE GENOMIC DNA]</scope>
    <source>
        <strain evidence="2">NCTC11134</strain>
        <plasmid evidence="2">4</plasmid>
    </source>
</reference>
<dbReference type="RefSeq" id="WP_139337577.1">
    <property type="nucleotide sequence ID" value="NZ_FTOW01000013.1"/>
</dbReference>
<keyword evidence="1" id="KW-0614">Plasmid</keyword>
<name>A0A0H5P9Z5_NOCFR</name>
<evidence type="ECO:0000313" key="1">
    <source>
        <dbReference type="EMBL" id="CRY84522.1"/>
    </source>
</evidence>
<geneLocation type="plasmid" evidence="1">
    <name>4</name>
</geneLocation>
<accession>A0A0H5P9Z5</accession>